<dbReference type="AlphaFoldDB" id="A0A1W0A4F4"/>
<evidence type="ECO:0000313" key="1">
    <source>
        <dbReference type="EMBL" id="OQS05051.1"/>
    </source>
</evidence>
<dbReference type="EMBL" id="JNBS01000513">
    <property type="protein sequence ID" value="OQS05051.1"/>
    <property type="molecule type" value="Genomic_DNA"/>
</dbReference>
<protein>
    <recommendedName>
        <fullName evidence="3">PX domain-containing protein</fullName>
    </recommendedName>
</protein>
<comment type="caution">
    <text evidence="1">The sequence shown here is derived from an EMBL/GenBank/DDBJ whole genome shotgun (WGS) entry which is preliminary data.</text>
</comment>
<proteinExistence type="predicted"/>
<keyword evidence="2" id="KW-1185">Reference proteome</keyword>
<gene>
    <name evidence="1" type="ORF">THRCLA_02761</name>
</gene>
<evidence type="ECO:0000313" key="2">
    <source>
        <dbReference type="Proteomes" id="UP000243217"/>
    </source>
</evidence>
<accession>A0A1W0A4F4</accession>
<dbReference type="OrthoDB" id="8062037at2759"/>
<name>A0A1W0A4F4_9STRA</name>
<organism evidence="1 2">
    <name type="scientific">Thraustotheca clavata</name>
    <dbReference type="NCBI Taxonomy" id="74557"/>
    <lineage>
        <taxon>Eukaryota</taxon>
        <taxon>Sar</taxon>
        <taxon>Stramenopiles</taxon>
        <taxon>Oomycota</taxon>
        <taxon>Saprolegniomycetes</taxon>
        <taxon>Saprolegniales</taxon>
        <taxon>Achlyaceae</taxon>
        <taxon>Thraustotheca</taxon>
    </lineage>
</organism>
<sequence length="485" mass="57271">MPNGKKKIDNECVFFVLKVYDGSSYHIVERSWADFSQLKAELLLALDAGHSCSGICPWLWEDLNHNFDYPTKKVNFRTWLQLRLRRRTKNTIQVFLEHFQELLDSMLHILRQRHIKCKQFQEVCQVLAEFIQYIYYVNMKVTQMSPGLLIRRSRASSTSSCSETANNRLDRIRVDIVRACVRLPPNQKKPDESSIFFILKVYEGTNCHEIEKSWNDFIELKWDLLEALDPGHDCDGICPWLWEDLDHNYDLPTKGLNLWTWLQIRLHLRNKTTIQAFLQHFQELLDSLIRLLRQRHIQCKRFQEVCVVLAHFLEIRPPTIIEFRSRASLENTRVEITTRISGNSSEDSVVYVLCVYHGTSNHTIEKSYRAFLQLKEDLLQALEPGHMCPGICPWLWEDLNHNFDRPKKRINLRARLQMRLHRYTPAIIAAFLEHFQELLDSLLLILRREHGKCDKFTDLCEVLAQFLQLTIPIDPHRHVTSRASI</sequence>
<evidence type="ECO:0008006" key="3">
    <source>
        <dbReference type="Google" id="ProtNLM"/>
    </source>
</evidence>
<reference evidence="1 2" key="1">
    <citation type="journal article" date="2014" name="Genome Biol. Evol.">
        <title>The secreted proteins of Achlya hypogyna and Thraustotheca clavata identify the ancestral oomycete secretome and reveal gene acquisitions by horizontal gene transfer.</title>
        <authorList>
            <person name="Misner I."/>
            <person name="Blouin N."/>
            <person name="Leonard G."/>
            <person name="Richards T.A."/>
            <person name="Lane C.E."/>
        </authorList>
    </citation>
    <scope>NUCLEOTIDE SEQUENCE [LARGE SCALE GENOMIC DNA]</scope>
    <source>
        <strain evidence="1 2">ATCC 34112</strain>
    </source>
</reference>
<dbReference type="Proteomes" id="UP000243217">
    <property type="component" value="Unassembled WGS sequence"/>
</dbReference>